<reference evidence="1" key="1">
    <citation type="submission" date="2021-06" db="EMBL/GenBank/DDBJ databases">
        <authorList>
            <person name="Kallberg Y."/>
            <person name="Tangrot J."/>
            <person name="Rosling A."/>
        </authorList>
    </citation>
    <scope>NUCLEOTIDE SEQUENCE</scope>
    <source>
        <strain evidence="1">MA453B</strain>
    </source>
</reference>
<keyword evidence="2" id="KW-1185">Reference proteome</keyword>
<protein>
    <submittedName>
        <fullName evidence="1">1917_t:CDS:1</fullName>
    </submittedName>
</protein>
<dbReference type="AlphaFoldDB" id="A0A9N9NLS3"/>
<organism evidence="1 2">
    <name type="scientific">Dentiscutata erythropus</name>
    <dbReference type="NCBI Taxonomy" id="1348616"/>
    <lineage>
        <taxon>Eukaryota</taxon>
        <taxon>Fungi</taxon>
        <taxon>Fungi incertae sedis</taxon>
        <taxon>Mucoromycota</taxon>
        <taxon>Glomeromycotina</taxon>
        <taxon>Glomeromycetes</taxon>
        <taxon>Diversisporales</taxon>
        <taxon>Gigasporaceae</taxon>
        <taxon>Dentiscutata</taxon>
    </lineage>
</organism>
<accession>A0A9N9NLS3</accession>
<dbReference type="EMBL" id="CAJVPY010013918">
    <property type="protein sequence ID" value="CAG8743523.1"/>
    <property type="molecule type" value="Genomic_DNA"/>
</dbReference>
<comment type="caution">
    <text evidence="1">The sequence shown here is derived from an EMBL/GenBank/DDBJ whole genome shotgun (WGS) entry which is preliminary data.</text>
</comment>
<proteinExistence type="predicted"/>
<feature type="non-terminal residue" evidence="1">
    <location>
        <position position="202"/>
    </location>
</feature>
<gene>
    <name evidence="1" type="ORF">DERYTH_LOCUS16220</name>
</gene>
<evidence type="ECO:0000313" key="1">
    <source>
        <dbReference type="EMBL" id="CAG8743523.1"/>
    </source>
</evidence>
<dbReference type="Proteomes" id="UP000789405">
    <property type="component" value="Unassembled WGS sequence"/>
</dbReference>
<name>A0A9N9NLS3_9GLOM</name>
<sequence length="202" mass="23020">RSLCPGWDAINAAEIQQTKLTTEFLIHLLGAPCNYQRAVATKYHIGSLNFLSLLTPNDCAYFAFIARISLHSQTNYSQYKNYNYTKILYKKLYELETANAEDNYKNSGSQLQASLKKLAKWYNAAKAKSIPVLTSFLHNIRPNNDLLACVKSEAKICVQIDSVKHIKHELDIKNFKENNNPHIIPAYKVQTISKRSILLVKI</sequence>
<evidence type="ECO:0000313" key="2">
    <source>
        <dbReference type="Proteomes" id="UP000789405"/>
    </source>
</evidence>